<evidence type="ECO:0000256" key="9">
    <source>
        <dbReference type="ARBA" id="ARBA00022840"/>
    </source>
</evidence>
<accession>A0ABW7C872</accession>
<reference evidence="18" key="1">
    <citation type="journal article" date="2024" name="Algal Res.">
        <title>Biochemical, toxicological and genomic investigation of a high-biomass producing Limnothrix strain isolated from Italian shallow drinking water reservoir.</title>
        <authorList>
            <person name="Simonazzi M."/>
            <person name="Shishido T.K."/>
            <person name="Delbaje E."/>
            <person name="Wahlsten M."/>
            <person name="Fewer D.P."/>
            <person name="Sivonen K."/>
            <person name="Pezzolesi L."/>
            <person name="Pistocchi R."/>
        </authorList>
    </citation>
    <scope>NUCLEOTIDE SEQUENCE [LARGE SCALE GENOMIC DNA]</scope>
    <source>
        <strain evidence="18">LRLZ20PSL1</strain>
    </source>
</reference>
<feature type="compositionally biased region" description="Polar residues" evidence="15">
    <location>
        <begin position="33"/>
        <end position="48"/>
    </location>
</feature>
<comment type="subcellular location">
    <subcellularLocation>
        <location evidence="1">Cell membrane</location>
        <topology evidence="1">Multi-pass membrane protein</topology>
    </subcellularLocation>
</comment>
<evidence type="ECO:0000256" key="13">
    <source>
        <dbReference type="ARBA" id="ARBA00023209"/>
    </source>
</evidence>
<evidence type="ECO:0000256" key="1">
    <source>
        <dbReference type="ARBA" id="ARBA00004651"/>
    </source>
</evidence>
<evidence type="ECO:0000256" key="5">
    <source>
        <dbReference type="ARBA" id="ARBA00022679"/>
    </source>
</evidence>
<organism evidence="17 18">
    <name type="scientific">Limnothrix redekei LRLZ20PSL1</name>
    <dbReference type="NCBI Taxonomy" id="3112953"/>
    <lineage>
        <taxon>Bacteria</taxon>
        <taxon>Bacillati</taxon>
        <taxon>Cyanobacteriota</taxon>
        <taxon>Cyanophyceae</taxon>
        <taxon>Pseudanabaenales</taxon>
        <taxon>Pseudanabaenaceae</taxon>
        <taxon>Limnothrix</taxon>
    </lineage>
</organism>
<evidence type="ECO:0000256" key="6">
    <source>
        <dbReference type="ARBA" id="ARBA00022692"/>
    </source>
</evidence>
<keyword evidence="4" id="KW-0444">Lipid biosynthesis</keyword>
<dbReference type="CDD" id="cd14265">
    <property type="entry name" value="UDPK_IM_like"/>
    <property type="match status" value="1"/>
</dbReference>
<dbReference type="Pfam" id="PF01219">
    <property type="entry name" value="DAGK_prokar"/>
    <property type="match status" value="1"/>
</dbReference>
<sequence length="181" mass="19608">MLRFRRLLLSVFRRAALDVPSRARRFPRHPSSALMNDSQKPQKPSPSATRRDQAWKIAPNLLISFRYAGAGLVHTFLTQRNFRLHTVVAVVAIGLGVGLQRPPVELALVGLTIGLVLALELLNTAIESVVDLTVGKNYHDLAKVAKDCAAAAVLMAAIVAVLVGVVLLVPPLLVTLGWWGV</sequence>
<evidence type="ECO:0000256" key="15">
    <source>
        <dbReference type="SAM" id="MobiDB-lite"/>
    </source>
</evidence>
<dbReference type="InterPro" id="IPR000829">
    <property type="entry name" value="DAGK"/>
</dbReference>
<keyword evidence="12 16" id="KW-0472">Membrane</keyword>
<keyword evidence="5 17" id="KW-0808">Transferase</keyword>
<protein>
    <submittedName>
        <fullName evidence="17">Diacylglycerol kinase family protein</fullName>
        <ecNumber evidence="17">2.7.1.-</ecNumber>
    </submittedName>
</protein>
<dbReference type="PROSITE" id="PS01069">
    <property type="entry name" value="DAGK_PROKAR"/>
    <property type="match status" value="1"/>
</dbReference>
<evidence type="ECO:0000256" key="7">
    <source>
        <dbReference type="ARBA" id="ARBA00022741"/>
    </source>
</evidence>
<keyword evidence="10 16" id="KW-1133">Transmembrane helix</keyword>
<evidence type="ECO:0000256" key="10">
    <source>
        <dbReference type="ARBA" id="ARBA00022989"/>
    </source>
</evidence>
<evidence type="ECO:0000256" key="16">
    <source>
        <dbReference type="SAM" id="Phobius"/>
    </source>
</evidence>
<evidence type="ECO:0000313" key="17">
    <source>
        <dbReference type="EMBL" id="MFG3817378.1"/>
    </source>
</evidence>
<dbReference type="EMBL" id="JAZAQF010000042">
    <property type="protein sequence ID" value="MFG3817378.1"/>
    <property type="molecule type" value="Genomic_DNA"/>
</dbReference>
<keyword evidence="6 16" id="KW-0812">Transmembrane</keyword>
<feature type="transmembrane region" description="Helical" evidence="16">
    <location>
        <begin position="82"/>
        <end position="99"/>
    </location>
</feature>
<evidence type="ECO:0000256" key="11">
    <source>
        <dbReference type="ARBA" id="ARBA00023098"/>
    </source>
</evidence>
<comment type="caution">
    <text evidence="17">The sequence shown here is derived from an EMBL/GenBank/DDBJ whole genome shotgun (WGS) entry which is preliminary data.</text>
</comment>
<evidence type="ECO:0000256" key="14">
    <source>
        <dbReference type="ARBA" id="ARBA00023264"/>
    </source>
</evidence>
<keyword evidence="7" id="KW-0547">Nucleotide-binding</keyword>
<keyword evidence="3" id="KW-1003">Cell membrane</keyword>
<keyword evidence="13" id="KW-0594">Phospholipid biosynthesis</keyword>
<evidence type="ECO:0000256" key="3">
    <source>
        <dbReference type="ARBA" id="ARBA00022475"/>
    </source>
</evidence>
<gene>
    <name evidence="17" type="ORF">VPK24_06985</name>
</gene>
<keyword evidence="9" id="KW-0067">ATP-binding</keyword>
<proteinExistence type="inferred from homology"/>
<evidence type="ECO:0000256" key="2">
    <source>
        <dbReference type="ARBA" id="ARBA00005967"/>
    </source>
</evidence>
<dbReference type="RefSeq" id="WP_393011657.1">
    <property type="nucleotide sequence ID" value="NZ_JAZAQF010000042.1"/>
</dbReference>
<dbReference type="Gene3D" id="1.10.287.3610">
    <property type="match status" value="1"/>
</dbReference>
<dbReference type="GO" id="GO:0016301">
    <property type="term" value="F:kinase activity"/>
    <property type="evidence" value="ECO:0007669"/>
    <property type="project" value="UniProtKB-KW"/>
</dbReference>
<keyword evidence="14" id="KW-1208">Phospholipid metabolism</keyword>
<dbReference type="PANTHER" id="PTHR34299:SF1">
    <property type="entry name" value="DIACYLGLYCEROL KINASE"/>
    <property type="match status" value="1"/>
</dbReference>
<dbReference type="InterPro" id="IPR036945">
    <property type="entry name" value="DAGK_sf"/>
</dbReference>
<keyword evidence="8 17" id="KW-0418">Kinase</keyword>
<dbReference type="PANTHER" id="PTHR34299">
    <property type="entry name" value="DIACYLGLYCEROL KINASE"/>
    <property type="match status" value="1"/>
</dbReference>
<name>A0ABW7C872_9CYAN</name>
<evidence type="ECO:0000256" key="12">
    <source>
        <dbReference type="ARBA" id="ARBA00023136"/>
    </source>
</evidence>
<evidence type="ECO:0000313" key="18">
    <source>
        <dbReference type="Proteomes" id="UP001604335"/>
    </source>
</evidence>
<dbReference type="InterPro" id="IPR033717">
    <property type="entry name" value="UDPK"/>
</dbReference>
<evidence type="ECO:0000256" key="8">
    <source>
        <dbReference type="ARBA" id="ARBA00022777"/>
    </source>
</evidence>
<feature type="transmembrane region" description="Helical" evidence="16">
    <location>
        <begin position="106"/>
        <end position="130"/>
    </location>
</feature>
<dbReference type="EC" id="2.7.1.-" evidence="17"/>
<feature type="region of interest" description="Disordered" evidence="15">
    <location>
        <begin position="27"/>
        <end position="51"/>
    </location>
</feature>
<dbReference type="Proteomes" id="UP001604335">
    <property type="component" value="Unassembled WGS sequence"/>
</dbReference>
<keyword evidence="11" id="KW-0443">Lipid metabolism</keyword>
<comment type="similarity">
    <text evidence="2">Belongs to the bacterial diacylglycerol kinase family.</text>
</comment>
<feature type="transmembrane region" description="Helical" evidence="16">
    <location>
        <begin position="150"/>
        <end position="179"/>
    </location>
</feature>
<keyword evidence="18" id="KW-1185">Reference proteome</keyword>
<evidence type="ECO:0000256" key="4">
    <source>
        <dbReference type="ARBA" id="ARBA00022516"/>
    </source>
</evidence>